<sequence length="105" mass="11117">MSATSIPDSVALPPGAYTQDTWQAAEPQPYRIILGGDRTIAGHRAVVSPSAVQWADGSVDDGRTEAPHVYAFNLEESNPLTTDQARELAAALLAAADEVDGWVAR</sequence>
<dbReference type="Proteomes" id="UP000006057">
    <property type="component" value="Chromosome"/>
</dbReference>
<dbReference type="HOGENOM" id="CLU_2233523_0_0_11"/>
<protein>
    <submittedName>
        <fullName evidence="1">Uncharacterized protein</fullName>
    </submittedName>
</protein>
<dbReference type="OrthoDB" id="4735704at2"/>
<dbReference type="STRING" id="710421.Mycch_2216"/>
<evidence type="ECO:0000313" key="1">
    <source>
        <dbReference type="EMBL" id="AFM16999.1"/>
    </source>
</evidence>
<name>I4BI92_MYCCN</name>
<dbReference type="eggNOG" id="ENOG5031XGM">
    <property type="taxonomic scope" value="Bacteria"/>
</dbReference>
<gene>
    <name evidence="1" type="ordered locus">Mycch_2216</name>
</gene>
<dbReference type="EMBL" id="CP003053">
    <property type="protein sequence ID" value="AFM16999.1"/>
    <property type="molecule type" value="Genomic_DNA"/>
</dbReference>
<keyword evidence="2" id="KW-1185">Reference proteome</keyword>
<organism evidence="1 2">
    <name type="scientific">Mycolicibacterium chubuense (strain NBB4)</name>
    <name type="common">Mycobacterium chubuense</name>
    <dbReference type="NCBI Taxonomy" id="710421"/>
    <lineage>
        <taxon>Bacteria</taxon>
        <taxon>Bacillati</taxon>
        <taxon>Actinomycetota</taxon>
        <taxon>Actinomycetes</taxon>
        <taxon>Mycobacteriales</taxon>
        <taxon>Mycobacteriaceae</taxon>
        <taxon>Mycolicibacterium</taxon>
    </lineage>
</organism>
<proteinExistence type="predicted"/>
<dbReference type="KEGG" id="mcb:Mycch_2216"/>
<dbReference type="AlphaFoldDB" id="I4BI92"/>
<dbReference type="RefSeq" id="WP_014815479.1">
    <property type="nucleotide sequence ID" value="NC_018027.1"/>
</dbReference>
<dbReference type="PATRIC" id="fig|710421.3.peg.2213"/>
<evidence type="ECO:0000313" key="2">
    <source>
        <dbReference type="Proteomes" id="UP000006057"/>
    </source>
</evidence>
<reference evidence="1 2" key="1">
    <citation type="submission" date="2012-06" db="EMBL/GenBank/DDBJ databases">
        <title>Complete sequence of chromosome of Mycobacterium chubuense NBB4.</title>
        <authorList>
            <consortium name="US DOE Joint Genome Institute"/>
            <person name="Lucas S."/>
            <person name="Han J."/>
            <person name="Lapidus A."/>
            <person name="Cheng J.-F."/>
            <person name="Goodwin L."/>
            <person name="Pitluck S."/>
            <person name="Peters L."/>
            <person name="Mikhailova N."/>
            <person name="Teshima H."/>
            <person name="Detter J.C."/>
            <person name="Han C."/>
            <person name="Tapia R."/>
            <person name="Land M."/>
            <person name="Hauser L."/>
            <person name="Kyrpides N."/>
            <person name="Ivanova N."/>
            <person name="Pagani I."/>
            <person name="Mattes T."/>
            <person name="Holmes A."/>
            <person name="Rutledge P."/>
            <person name="Paulsen I."/>
            <person name="Coleman N."/>
            <person name="Woyke T."/>
        </authorList>
    </citation>
    <scope>NUCLEOTIDE SEQUENCE [LARGE SCALE GENOMIC DNA]</scope>
    <source>
        <strain evidence="1 2">NBB4</strain>
    </source>
</reference>
<accession>I4BI92</accession>